<keyword evidence="2 3" id="KW-0040">ANK repeat</keyword>
<dbReference type="SUPFAM" id="SSF48403">
    <property type="entry name" value="Ankyrin repeat"/>
    <property type="match status" value="1"/>
</dbReference>
<proteinExistence type="predicted"/>
<dbReference type="Gene3D" id="1.25.40.20">
    <property type="entry name" value="Ankyrin repeat-containing domain"/>
    <property type="match status" value="2"/>
</dbReference>
<feature type="repeat" description="ANK" evidence="3">
    <location>
        <begin position="132"/>
        <end position="164"/>
    </location>
</feature>
<evidence type="ECO:0000313" key="5">
    <source>
        <dbReference type="Proteomes" id="UP000003688"/>
    </source>
</evidence>
<dbReference type="InterPro" id="IPR002110">
    <property type="entry name" value="Ankyrin_rpt"/>
</dbReference>
<sequence>MLNHKLDTETAMLSLEQTLWHAAWNGDLMLIKQSLEAGAQINLPSINKARPFEAAAYNGQAGACVLLLDVGADPNAFAEATGESVLHQVITKSSNLRRTQIVKALIAAGADVTRRTSPQVRTFCFARDVRTRGEMPLHRAAAYGDAEMIESWIRAGADKSAKDIHGESALTWASWHLRDHAILKLLLYVEFEGSIP</sequence>
<organism evidence="4 5">
    <name type="scientific">Pedosphaera parvula (strain Ellin514)</name>
    <dbReference type="NCBI Taxonomy" id="320771"/>
    <lineage>
        <taxon>Bacteria</taxon>
        <taxon>Pseudomonadati</taxon>
        <taxon>Verrucomicrobiota</taxon>
        <taxon>Pedosphaerae</taxon>
        <taxon>Pedosphaerales</taxon>
        <taxon>Pedosphaeraceae</taxon>
        <taxon>Pedosphaera</taxon>
    </lineage>
</organism>
<evidence type="ECO:0000256" key="2">
    <source>
        <dbReference type="ARBA" id="ARBA00023043"/>
    </source>
</evidence>
<dbReference type="PROSITE" id="PS50297">
    <property type="entry name" value="ANK_REP_REGION"/>
    <property type="match status" value="1"/>
</dbReference>
<keyword evidence="1" id="KW-0677">Repeat</keyword>
<dbReference type="STRING" id="320771.Cflav_PD0488"/>
<dbReference type="AlphaFoldDB" id="B9XRD3"/>
<comment type="caution">
    <text evidence="4">The sequence shown here is derived from an EMBL/GenBank/DDBJ whole genome shotgun (WGS) entry which is preliminary data.</text>
</comment>
<evidence type="ECO:0000313" key="4">
    <source>
        <dbReference type="EMBL" id="EEF57620.1"/>
    </source>
</evidence>
<protein>
    <submittedName>
        <fullName evidence="4">Ankyrin</fullName>
    </submittedName>
</protein>
<name>B9XRD3_PEDPL</name>
<dbReference type="InterPro" id="IPR036770">
    <property type="entry name" value="Ankyrin_rpt-contain_sf"/>
</dbReference>
<dbReference type="PROSITE" id="PS50088">
    <property type="entry name" value="ANK_REPEAT"/>
    <property type="match status" value="1"/>
</dbReference>
<dbReference type="PANTHER" id="PTHR24171">
    <property type="entry name" value="ANKYRIN REPEAT DOMAIN-CONTAINING PROTEIN 39-RELATED"/>
    <property type="match status" value="1"/>
</dbReference>
<evidence type="ECO:0000256" key="1">
    <source>
        <dbReference type="ARBA" id="ARBA00022737"/>
    </source>
</evidence>
<gene>
    <name evidence="4" type="ORF">Cflav_PD0488</name>
</gene>
<accession>B9XRD3</accession>
<dbReference type="Pfam" id="PF12796">
    <property type="entry name" value="Ank_2"/>
    <property type="match status" value="1"/>
</dbReference>
<dbReference type="SMART" id="SM00248">
    <property type="entry name" value="ANK"/>
    <property type="match status" value="5"/>
</dbReference>
<evidence type="ECO:0000256" key="3">
    <source>
        <dbReference type="PROSITE-ProRule" id="PRU00023"/>
    </source>
</evidence>
<keyword evidence="5" id="KW-1185">Reference proteome</keyword>
<dbReference type="Proteomes" id="UP000003688">
    <property type="component" value="Unassembled WGS sequence"/>
</dbReference>
<reference evidence="4 5" key="1">
    <citation type="journal article" date="2011" name="J. Bacteriol.">
        <title>Genome sequence of 'Pedosphaera parvula' Ellin514, an aerobic Verrucomicrobial isolate from pasture soil.</title>
        <authorList>
            <person name="Kant R."/>
            <person name="van Passel M.W."/>
            <person name="Sangwan P."/>
            <person name="Palva A."/>
            <person name="Lucas S."/>
            <person name="Copeland A."/>
            <person name="Lapidus A."/>
            <person name="Glavina Del Rio T."/>
            <person name="Dalin E."/>
            <person name="Tice H."/>
            <person name="Bruce D."/>
            <person name="Goodwin L."/>
            <person name="Pitluck S."/>
            <person name="Chertkov O."/>
            <person name="Larimer F.W."/>
            <person name="Land M.L."/>
            <person name="Hauser L."/>
            <person name="Brettin T.S."/>
            <person name="Detter J.C."/>
            <person name="Han S."/>
            <person name="de Vos W.M."/>
            <person name="Janssen P.H."/>
            <person name="Smidt H."/>
        </authorList>
    </citation>
    <scope>NUCLEOTIDE SEQUENCE [LARGE SCALE GENOMIC DNA]</scope>
    <source>
        <strain evidence="4 5">Ellin514</strain>
    </source>
</reference>
<dbReference type="EMBL" id="ABOX02000062">
    <property type="protein sequence ID" value="EEF57620.1"/>
    <property type="molecule type" value="Genomic_DNA"/>
</dbReference>